<proteinExistence type="predicted"/>
<keyword evidence="2" id="KW-1185">Reference proteome</keyword>
<evidence type="ECO:0000313" key="2">
    <source>
        <dbReference type="Proteomes" id="UP000316747"/>
    </source>
</evidence>
<accession>A0A543HG76</accession>
<dbReference type="Proteomes" id="UP000316747">
    <property type="component" value="Unassembled WGS sequence"/>
</dbReference>
<dbReference type="OrthoDB" id="9926276at2"/>
<protein>
    <submittedName>
        <fullName evidence="1">Uncharacterized protein</fullName>
    </submittedName>
</protein>
<dbReference type="EMBL" id="VFPM01000004">
    <property type="protein sequence ID" value="TQM57326.1"/>
    <property type="molecule type" value="Genomic_DNA"/>
</dbReference>
<dbReference type="AlphaFoldDB" id="A0A543HG76"/>
<reference evidence="1 2" key="1">
    <citation type="submission" date="2019-06" db="EMBL/GenBank/DDBJ databases">
        <title>Genome sequencing of plant associated microbes to promote plant fitness in Sorghum bicolor and Oryza sativa.</title>
        <authorList>
            <person name="Coleman-Derr D."/>
        </authorList>
    </citation>
    <scope>NUCLEOTIDE SEQUENCE [LARGE SCALE GENOMIC DNA]</scope>
    <source>
        <strain evidence="1 2">KV-663</strain>
    </source>
</reference>
<comment type="caution">
    <text evidence="1">The sequence shown here is derived from an EMBL/GenBank/DDBJ whole genome shotgun (WGS) entry which is preliminary data.</text>
</comment>
<gene>
    <name evidence="1" type="ORF">FBY41_4150</name>
</gene>
<evidence type="ECO:0000313" key="1">
    <source>
        <dbReference type="EMBL" id="TQM57326.1"/>
    </source>
</evidence>
<sequence length="97" mass="11236">MTNATPREPTQPQRPAELMAQVTAAQSRVRSLRCGAVNRDQLNLAQDQLLAAMELYAAELERRRLPIPRSLRDELRLYREIRVRPSPSVPYRPRDRS</sequence>
<name>A0A543HG76_9MICO</name>
<dbReference type="RefSeq" id="WP_141846672.1">
    <property type="nucleotide sequence ID" value="NZ_VFPM01000004.1"/>
</dbReference>
<organism evidence="1 2">
    <name type="scientific">Humibacillus xanthopallidus</name>
    <dbReference type="NCBI Taxonomy" id="412689"/>
    <lineage>
        <taxon>Bacteria</taxon>
        <taxon>Bacillati</taxon>
        <taxon>Actinomycetota</taxon>
        <taxon>Actinomycetes</taxon>
        <taxon>Micrococcales</taxon>
        <taxon>Intrasporangiaceae</taxon>
        <taxon>Humibacillus</taxon>
    </lineage>
</organism>